<evidence type="ECO:0000256" key="1">
    <source>
        <dbReference type="SAM" id="MobiDB-lite"/>
    </source>
</evidence>
<name>A0ABP0P705_9DINO</name>
<feature type="compositionally biased region" description="Basic residues" evidence="1">
    <location>
        <begin position="1125"/>
        <end position="1134"/>
    </location>
</feature>
<evidence type="ECO:0000313" key="3">
    <source>
        <dbReference type="Proteomes" id="UP001642484"/>
    </source>
</evidence>
<feature type="region of interest" description="Disordered" evidence="1">
    <location>
        <begin position="399"/>
        <end position="424"/>
    </location>
</feature>
<feature type="compositionally biased region" description="Basic residues" evidence="1">
    <location>
        <begin position="701"/>
        <end position="724"/>
    </location>
</feature>
<sequence>MSDAVERQQYTRRKQQDYTGFEDTLPVSVWENMRRANNLRGRTDALCGFLHSMGLRSPTERTLANMTAMLGMCESIQPGEDKFQLRRILENLRTVWKTWSSRATAQVDTDLQLAKLPANLEDFPPALRERLQAETLCTPDTFDRGEVQRMACRVPLRSTNLGYHLEMQQREFFATALHYAGRVGASLQRQESQTELPGLQIFDQNRSRAQTLRAAQGNPPALLDRSASGETNLIQSMRLARSAMLDPEGNDGAQAQAAVVETRAACARPAGDPRTTGAWAGMAPYTGQSCEPRTTRACPDTTSAGQDARAARACGVTLPPGQEGEPRTACAWPGTAPAGQNGEPHTPREWAGHAPAGQPGHSLSGEANAPTLPAGQQSSCAIPEGGTSAGQLQIVPWAMPLPKETERDQPRKRPQTVRPRREVSKTVPLVCLQPGPPRQAATREVEAEVPADAEPQYKNQIFDAEVYGRCKVEYYTAKSYIRQSTADGWKMVIGSSDRRHHRQICHGLLKSVKAGVSRVELNTLRAVITERVFFRRTAAETPGLTMPNGGSPSPVREPAKPEEKEPSSYYSDSEVEEVEVEERDEGAEKKKTKPVVDCEEGSEEEKKGAARVRAKQKGPPPRRRPGAVQSRGGKSGMEQHQRVSSHCRATAVYNRAHRRGHDVTWDEAVEAANEAEEKRARKSARAAAAAARPRTPERKTEKHYKKEKKEKRHKREKKEKRRRPSPTPEARPVKRREDEDDGGDGPGGSGGSFPSFEELRRRICAGGDVDPPVVGGLGTVAAWGRLRAEKGQEETQTLTCKECRRDFPADPPGKQIVNSWTCRHCESMKSMIHRHLGTLDKAGFNHESRTEFFRKTAALQCGGDRYSWQAVRSTIVATRTKQTLSEQRNEVSASALPLGVWLARGYAEDVVRQFWSETCPLQGDLYKVPVKTTTIAHLEREIYEELLQQERQAKEAKGKKRAPEDGQPDMDIATMREEPAPKTRKGAAEAADKQKLKTEQRQRELARKQNEKTALFAAQQVSPLSTCVASLEKLQAQGEKAKVEMDLLNEVRLTLDKLHPWLKACKTVGQLADATQDGAASLPSLDFSKEDVKVTLKAATSLMNDLRGNIKHNKKEAPKAEAKRKPERKPKAKAKGAAAPAKS</sequence>
<feature type="region of interest" description="Disordered" evidence="1">
    <location>
        <begin position="316"/>
        <end position="387"/>
    </location>
</feature>
<proteinExistence type="predicted"/>
<feature type="compositionally biased region" description="Acidic residues" evidence="1">
    <location>
        <begin position="573"/>
        <end position="585"/>
    </location>
</feature>
<feature type="region of interest" description="Disordered" evidence="1">
    <location>
        <begin position="539"/>
        <end position="755"/>
    </location>
</feature>
<evidence type="ECO:0000313" key="2">
    <source>
        <dbReference type="EMBL" id="CAK9071511.1"/>
    </source>
</evidence>
<comment type="caution">
    <text evidence="2">The sequence shown here is derived from an EMBL/GenBank/DDBJ whole genome shotgun (WGS) entry which is preliminary data.</text>
</comment>
<reference evidence="2 3" key="1">
    <citation type="submission" date="2024-02" db="EMBL/GenBank/DDBJ databases">
        <authorList>
            <person name="Chen Y."/>
            <person name="Shah S."/>
            <person name="Dougan E. K."/>
            <person name="Thang M."/>
            <person name="Chan C."/>
        </authorList>
    </citation>
    <scope>NUCLEOTIDE SEQUENCE [LARGE SCALE GENOMIC DNA]</scope>
</reference>
<feature type="compositionally biased region" description="Basic and acidic residues" evidence="1">
    <location>
        <begin position="1115"/>
        <end position="1124"/>
    </location>
</feature>
<dbReference type="EMBL" id="CAXAMN010022639">
    <property type="protein sequence ID" value="CAK9071511.1"/>
    <property type="molecule type" value="Genomic_DNA"/>
</dbReference>
<dbReference type="Proteomes" id="UP001642484">
    <property type="component" value="Unassembled WGS sequence"/>
</dbReference>
<feature type="region of interest" description="Disordered" evidence="1">
    <location>
        <begin position="953"/>
        <end position="972"/>
    </location>
</feature>
<accession>A0ABP0P705</accession>
<feature type="compositionally biased region" description="Basic and acidic residues" evidence="1">
    <location>
        <begin position="953"/>
        <end position="964"/>
    </location>
</feature>
<feature type="region of interest" description="Disordered" evidence="1">
    <location>
        <begin position="977"/>
        <end position="1009"/>
    </location>
</feature>
<keyword evidence="3" id="KW-1185">Reference proteome</keyword>
<protein>
    <submittedName>
        <fullName evidence="2">Uncharacterized protein</fullName>
    </submittedName>
</protein>
<feature type="compositionally biased region" description="Basic and acidic residues" evidence="1">
    <location>
        <begin position="557"/>
        <end position="566"/>
    </location>
</feature>
<gene>
    <name evidence="2" type="ORF">CCMP2556_LOCUS35170</name>
</gene>
<organism evidence="2 3">
    <name type="scientific">Durusdinium trenchii</name>
    <dbReference type="NCBI Taxonomy" id="1381693"/>
    <lineage>
        <taxon>Eukaryota</taxon>
        <taxon>Sar</taxon>
        <taxon>Alveolata</taxon>
        <taxon>Dinophyceae</taxon>
        <taxon>Suessiales</taxon>
        <taxon>Symbiodiniaceae</taxon>
        <taxon>Durusdinium</taxon>
    </lineage>
</organism>
<feature type="compositionally biased region" description="Basic residues" evidence="1">
    <location>
        <begin position="609"/>
        <end position="625"/>
    </location>
</feature>
<feature type="region of interest" description="Disordered" evidence="1">
    <location>
        <begin position="1105"/>
        <end position="1143"/>
    </location>
</feature>